<accession>A0AAU7G2F3</accession>
<name>A0AAU7G2F3_9LACO</name>
<protein>
    <submittedName>
        <fullName evidence="1">Uncharacterized protein</fullName>
    </submittedName>
</protein>
<dbReference type="EMBL" id="CP157382">
    <property type="protein sequence ID" value="XBM44772.1"/>
    <property type="molecule type" value="Genomic_DNA"/>
</dbReference>
<dbReference type="AlphaFoldDB" id="A0AAU7G2F3"/>
<proteinExistence type="predicted"/>
<organism evidence="1">
    <name type="scientific">Lactobacillus sp. JCM 1131</name>
    <dbReference type="NCBI Taxonomy" id="3153753"/>
    <lineage>
        <taxon>Bacteria</taxon>
        <taxon>Bacillati</taxon>
        <taxon>Bacillota</taxon>
        <taxon>Bacilli</taxon>
        <taxon>Lactobacillales</taxon>
        <taxon>Lactobacillaceae</taxon>
        <taxon>Lactobacillus</taxon>
    </lineage>
</organism>
<reference evidence="1" key="1">
    <citation type="submission" date="2024-05" db="EMBL/GenBank/DDBJ databases">
        <authorList>
            <person name="Lee M.W."/>
            <person name="Lee J.K."/>
            <person name="Kim J.M."/>
            <person name="Choi D.G."/>
            <person name="Baek J.H."/>
            <person name="Bayburt H."/>
            <person name="Jung J.J."/>
            <person name="Han D.M."/>
            <person name="Jeon C.O."/>
        </authorList>
    </citation>
    <scope>NUCLEOTIDE SEQUENCE</scope>
    <source>
        <strain evidence="1">JCM 1131</strain>
        <plasmid evidence="1">unnamed1</plasmid>
    </source>
</reference>
<sequence>MATQFKTVGQAIDGLKETMANKLQGAFDRVGKVGIKFVSDLTDQLSNVNFDGFVDGLFKAVADMEPIFDDLKTGFDDFKKGFADSGAFNSLKDTFDSITDSVGKLVNTMDQTNGGDSLFKQLGKLAGGALGGAAKSISGIAEALGELDPGTLQMLAQAFIILKGGLKGFSV</sequence>
<geneLocation type="plasmid" evidence="1">
    <name>unnamed1</name>
</geneLocation>
<dbReference type="RefSeq" id="WP_348796773.1">
    <property type="nucleotide sequence ID" value="NZ_CP157382.1"/>
</dbReference>
<evidence type="ECO:0000313" key="1">
    <source>
        <dbReference type="EMBL" id="XBM44772.1"/>
    </source>
</evidence>
<gene>
    <name evidence="1" type="ORF">ABG084_00045</name>
</gene>
<keyword evidence="1" id="KW-0614">Plasmid</keyword>